<evidence type="ECO:0000313" key="2">
    <source>
        <dbReference type="EMBL" id="CAE8640377.1"/>
    </source>
</evidence>
<evidence type="ECO:0000256" key="1">
    <source>
        <dbReference type="SAM" id="MobiDB-lite"/>
    </source>
</evidence>
<evidence type="ECO:0000313" key="4">
    <source>
        <dbReference type="Proteomes" id="UP000654075"/>
    </source>
</evidence>
<gene>
    <name evidence="2" type="ORF">PGLA1383_LOCUS55252</name>
    <name evidence="3" type="ORF">PGLA2088_LOCUS2971</name>
</gene>
<comment type="caution">
    <text evidence="2">The sequence shown here is derived from an EMBL/GenBank/DDBJ whole genome shotgun (WGS) entry which is preliminary data.</text>
</comment>
<evidence type="ECO:0000313" key="3">
    <source>
        <dbReference type="EMBL" id="CAE8644334.1"/>
    </source>
</evidence>
<proteinExistence type="predicted"/>
<sequence length="494" mass="54661">MVNRQAIKRPASALSATSEREEDRAKRLRLVYLPYQDTPENVPQSFTGKATINKEGLIAIDRSNRPDLRKYWEKRRKAPAPPPGGWPTPPAHWPEGVRVDLGTVVPWLPKGWGQGIKLSCVTKLQAFVSPQGKVYYHKHVVQQVLGEKLTGDGVQAWQKKFDDFRAKWEENLVSENLAEVTAWVAKQIGAGKTFTGKPDSFGAMDKRLFQELTKSERRYLPKAADLHVAVISARRASDAKSIKTLCNLQAQLTAGGASPVWYVDKPSLAAYKRIGLNARVGGKLVPARNLALEDAKRLKKACVQVSDDIQGWTYLGGKLNSKAYLDSSANALQAGNEAARHADELAISPVAAASFLLAKLRAAGTPKLAGVHPVSNPGMALMREAVSSDTFILGDFFVAEPSNCRFDPRMSLKEDYDFTCSHLDRHGSVLRCNRMLVRAVHETNAGGAVSERDSAGHKERENIKILQEKWPGVFHLNGKRGDTQVVMSWRRRRT</sequence>
<accession>A0A813HRL2</accession>
<dbReference type="OrthoDB" id="433071at2759"/>
<keyword evidence="4" id="KW-1185">Reference proteome</keyword>
<dbReference type="EMBL" id="CAJNNW010002517">
    <property type="protein sequence ID" value="CAE8644334.1"/>
    <property type="molecule type" value="Genomic_DNA"/>
</dbReference>
<dbReference type="AlphaFoldDB" id="A0A813HRL2"/>
<reference evidence="2" key="1">
    <citation type="submission" date="2021-02" db="EMBL/GenBank/DDBJ databases">
        <authorList>
            <person name="Dougan E. K."/>
            <person name="Rhodes N."/>
            <person name="Thang M."/>
            <person name="Chan C."/>
        </authorList>
    </citation>
    <scope>NUCLEOTIDE SEQUENCE</scope>
</reference>
<organism evidence="2 4">
    <name type="scientific">Polarella glacialis</name>
    <name type="common">Dinoflagellate</name>
    <dbReference type="NCBI Taxonomy" id="89957"/>
    <lineage>
        <taxon>Eukaryota</taxon>
        <taxon>Sar</taxon>
        <taxon>Alveolata</taxon>
        <taxon>Dinophyceae</taxon>
        <taxon>Suessiales</taxon>
        <taxon>Suessiaceae</taxon>
        <taxon>Polarella</taxon>
    </lineage>
</organism>
<dbReference type="Proteomes" id="UP000626109">
    <property type="component" value="Unassembled WGS sequence"/>
</dbReference>
<protein>
    <submittedName>
        <fullName evidence="2">Uncharacterized protein</fullName>
    </submittedName>
</protein>
<dbReference type="EMBL" id="CAJNNV010032571">
    <property type="protein sequence ID" value="CAE8640377.1"/>
    <property type="molecule type" value="Genomic_DNA"/>
</dbReference>
<feature type="region of interest" description="Disordered" evidence="1">
    <location>
        <begin position="1"/>
        <end position="23"/>
    </location>
</feature>
<dbReference type="Proteomes" id="UP000654075">
    <property type="component" value="Unassembled WGS sequence"/>
</dbReference>
<name>A0A813HRL2_POLGL</name>